<dbReference type="Proteomes" id="UP000030765">
    <property type="component" value="Unassembled WGS sequence"/>
</dbReference>
<dbReference type="AlphaFoldDB" id="A0A084VWH4"/>
<dbReference type="EMBL" id="ATLV01017588">
    <property type="status" value="NOT_ANNOTATED_CDS"/>
    <property type="molecule type" value="Genomic_DNA"/>
</dbReference>
<dbReference type="EnsemblMetazoa" id="ASIC010004-RA">
    <property type="protein sequence ID" value="ASIC010004-PA"/>
    <property type="gene ID" value="ASIC010004"/>
</dbReference>
<evidence type="ECO:0000313" key="4">
    <source>
        <dbReference type="Proteomes" id="UP000030765"/>
    </source>
</evidence>
<evidence type="ECO:0000313" key="3">
    <source>
        <dbReference type="EnsemblMetazoa" id="ASIC010004-PA"/>
    </source>
</evidence>
<evidence type="ECO:0000313" key="2">
    <source>
        <dbReference type="EMBL" id="KFB42318.1"/>
    </source>
</evidence>
<evidence type="ECO:0000256" key="1">
    <source>
        <dbReference type="SAM" id="MobiDB-lite"/>
    </source>
</evidence>
<gene>
    <name evidence="2" type="ORF">ZHAS_00010004</name>
</gene>
<protein>
    <submittedName>
        <fullName evidence="2 3">Regulator of G-protein signaling, RGS</fullName>
    </submittedName>
</protein>
<sequence length="113" mass="12357">MGVEPPEKLVCLHPRPTARQTHLGRVKRLVGRACERKSSSNNTTRGATLWAKGKRKPDSPPDGVQASPPVQADQQQGPSKPPRQKSKVIMNLTVCDRLRLRELVFGEGTAVAV</sequence>
<feature type="region of interest" description="Disordered" evidence="1">
    <location>
        <begin position="31"/>
        <end position="88"/>
    </location>
</feature>
<reference evidence="2 4" key="1">
    <citation type="journal article" date="2014" name="BMC Genomics">
        <title>Genome sequence of Anopheles sinensis provides insight into genetics basis of mosquito competence for malaria parasites.</title>
        <authorList>
            <person name="Zhou D."/>
            <person name="Zhang D."/>
            <person name="Ding G."/>
            <person name="Shi L."/>
            <person name="Hou Q."/>
            <person name="Ye Y."/>
            <person name="Xu Y."/>
            <person name="Zhou H."/>
            <person name="Xiong C."/>
            <person name="Li S."/>
            <person name="Yu J."/>
            <person name="Hong S."/>
            <person name="Yu X."/>
            <person name="Zou P."/>
            <person name="Chen C."/>
            <person name="Chang X."/>
            <person name="Wang W."/>
            <person name="Lv Y."/>
            <person name="Sun Y."/>
            <person name="Ma L."/>
            <person name="Shen B."/>
            <person name="Zhu C."/>
        </authorList>
    </citation>
    <scope>NUCLEOTIDE SEQUENCE [LARGE SCALE GENOMIC DNA]</scope>
</reference>
<reference evidence="3" key="2">
    <citation type="submission" date="2020-05" db="UniProtKB">
        <authorList>
            <consortium name="EnsemblMetazoa"/>
        </authorList>
    </citation>
    <scope>IDENTIFICATION</scope>
</reference>
<accession>A0A084VWH4</accession>
<keyword evidence="4" id="KW-1185">Reference proteome</keyword>
<name>A0A084VWH4_ANOSI</name>
<organism evidence="2">
    <name type="scientific">Anopheles sinensis</name>
    <name type="common">Mosquito</name>
    <dbReference type="NCBI Taxonomy" id="74873"/>
    <lineage>
        <taxon>Eukaryota</taxon>
        <taxon>Metazoa</taxon>
        <taxon>Ecdysozoa</taxon>
        <taxon>Arthropoda</taxon>
        <taxon>Hexapoda</taxon>
        <taxon>Insecta</taxon>
        <taxon>Pterygota</taxon>
        <taxon>Neoptera</taxon>
        <taxon>Endopterygota</taxon>
        <taxon>Diptera</taxon>
        <taxon>Nematocera</taxon>
        <taxon>Culicoidea</taxon>
        <taxon>Culicidae</taxon>
        <taxon>Anophelinae</taxon>
        <taxon>Anopheles</taxon>
    </lineage>
</organism>
<dbReference type="VEuPathDB" id="VectorBase:ASIC010004"/>
<proteinExistence type="predicted"/>
<dbReference type="EMBL" id="KE525174">
    <property type="protein sequence ID" value="KFB42318.1"/>
    <property type="molecule type" value="Genomic_DNA"/>
</dbReference>